<keyword evidence="1" id="KW-0812">Transmembrane</keyword>
<sequence length="149" mass="16398">MLLDLHFVLKAGVKKSNQIADENESASSSFEVRFDAVQSYGGLSSSDAQGAYRLGAYSFVISAAAVAAFHFGWTRYAGKRDITYINEHDPYARLKEICSYPGPARYMVSCPKELAKIAEEKSLTIGESTGPFIPVQKMEEKKETVESAE</sequence>
<proteinExistence type="predicted"/>
<name>A0A915DEE9_9BILA</name>
<protein>
    <submittedName>
        <fullName evidence="3">Uncharacterized protein</fullName>
    </submittedName>
</protein>
<feature type="transmembrane region" description="Helical" evidence="1">
    <location>
        <begin position="54"/>
        <end position="73"/>
    </location>
</feature>
<dbReference type="WBParaSite" id="jg18564">
    <property type="protein sequence ID" value="jg18564"/>
    <property type="gene ID" value="jg18564"/>
</dbReference>
<evidence type="ECO:0000313" key="2">
    <source>
        <dbReference type="Proteomes" id="UP000887574"/>
    </source>
</evidence>
<dbReference type="Proteomes" id="UP000887574">
    <property type="component" value="Unplaced"/>
</dbReference>
<dbReference type="AlphaFoldDB" id="A0A915DEE9"/>
<evidence type="ECO:0000313" key="3">
    <source>
        <dbReference type="WBParaSite" id="jg18564"/>
    </source>
</evidence>
<accession>A0A915DEE9</accession>
<keyword evidence="2" id="KW-1185">Reference proteome</keyword>
<keyword evidence="1" id="KW-0472">Membrane</keyword>
<reference evidence="3" key="1">
    <citation type="submission" date="2022-11" db="UniProtKB">
        <authorList>
            <consortium name="WormBaseParasite"/>
        </authorList>
    </citation>
    <scope>IDENTIFICATION</scope>
</reference>
<evidence type="ECO:0000256" key="1">
    <source>
        <dbReference type="SAM" id="Phobius"/>
    </source>
</evidence>
<organism evidence="2 3">
    <name type="scientific">Ditylenchus dipsaci</name>
    <dbReference type="NCBI Taxonomy" id="166011"/>
    <lineage>
        <taxon>Eukaryota</taxon>
        <taxon>Metazoa</taxon>
        <taxon>Ecdysozoa</taxon>
        <taxon>Nematoda</taxon>
        <taxon>Chromadorea</taxon>
        <taxon>Rhabditida</taxon>
        <taxon>Tylenchina</taxon>
        <taxon>Tylenchomorpha</taxon>
        <taxon>Sphaerularioidea</taxon>
        <taxon>Anguinidae</taxon>
        <taxon>Anguininae</taxon>
        <taxon>Ditylenchus</taxon>
    </lineage>
</organism>
<keyword evidence="1" id="KW-1133">Transmembrane helix</keyword>